<reference evidence="2" key="1">
    <citation type="submission" date="2021-03" db="EMBL/GenBank/DDBJ databases">
        <title>Draft genome sequence of rust myrtle Austropuccinia psidii MF-1, a brazilian biotype.</title>
        <authorList>
            <person name="Quecine M.C."/>
            <person name="Pachon D.M.R."/>
            <person name="Bonatelli M.L."/>
            <person name="Correr F.H."/>
            <person name="Franceschini L.M."/>
            <person name="Leite T.F."/>
            <person name="Margarido G.R.A."/>
            <person name="Almeida C.A."/>
            <person name="Ferrarezi J.A."/>
            <person name="Labate C.A."/>
        </authorList>
    </citation>
    <scope>NUCLEOTIDE SEQUENCE</scope>
    <source>
        <strain evidence="2">MF-1</strain>
    </source>
</reference>
<feature type="compositionally biased region" description="Basic residues" evidence="1">
    <location>
        <begin position="89"/>
        <end position="99"/>
    </location>
</feature>
<dbReference type="EMBL" id="AVOT02002285">
    <property type="protein sequence ID" value="MBW0469832.1"/>
    <property type="molecule type" value="Genomic_DNA"/>
</dbReference>
<name>A0A9Q3BRZ5_9BASI</name>
<feature type="region of interest" description="Disordered" evidence="1">
    <location>
        <begin position="56"/>
        <end position="109"/>
    </location>
</feature>
<gene>
    <name evidence="2" type="ORF">O181_009547</name>
</gene>
<organism evidence="2 3">
    <name type="scientific">Austropuccinia psidii MF-1</name>
    <dbReference type="NCBI Taxonomy" id="1389203"/>
    <lineage>
        <taxon>Eukaryota</taxon>
        <taxon>Fungi</taxon>
        <taxon>Dikarya</taxon>
        <taxon>Basidiomycota</taxon>
        <taxon>Pucciniomycotina</taxon>
        <taxon>Pucciniomycetes</taxon>
        <taxon>Pucciniales</taxon>
        <taxon>Sphaerophragmiaceae</taxon>
        <taxon>Austropuccinia</taxon>
    </lineage>
</organism>
<keyword evidence="3" id="KW-1185">Reference proteome</keyword>
<sequence length="122" mass="14155">MNSYLHIKSFLGQVSTIELLEGWSPMSWKAKVKKIKNWLKNQSILSVDQKKKLEMTPDLEKKVPVVSTSSRTPQRQPQETSEQGERFQKQKKQVKRQSKLAKTLPTRVKDSQIEAFSHGKYV</sequence>
<dbReference type="Proteomes" id="UP000765509">
    <property type="component" value="Unassembled WGS sequence"/>
</dbReference>
<feature type="compositionally biased region" description="Polar residues" evidence="1">
    <location>
        <begin position="66"/>
        <end position="81"/>
    </location>
</feature>
<evidence type="ECO:0000256" key="1">
    <source>
        <dbReference type="SAM" id="MobiDB-lite"/>
    </source>
</evidence>
<evidence type="ECO:0000313" key="2">
    <source>
        <dbReference type="EMBL" id="MBW0469832.1"/>
    </source>
</evidence>
<proteinExistence type="predicted"/>
<comment type="caution">
    <text evidence="2">The sequence shown here is derived from an EMBL/GenBank/DDBJ whole genome shotgun (WGS) entry which is preliminary data.</text>
</comment>
<protein>
    <submittedName>
        <fullName evidence="2">Uncharacterized protein</fullName>
    </submittedName>
</protein>
<accession>A0A9Q3BRZ5</accession>
<dbReference type="AlphaFoldDB" id="A0A9Q3BRZ5"/>
<evidence type="ECO:0000313" key="3">
    <source>
        <dbReference type="Proteomes" id="UP000765509"/>
    </source>
</evidence>